<dbReference type="InterPro" id="IPR050834">
    <property type="entry name" value="Glycosyltransf_2"/>
</dbReference>
<dbReference type="SUPFAM" id="SSF53448">
    <property type="entry name" value="Nucleotide-diphospho-sugar transferases"/>
    <property type="match status" value="1"/>
</dbReference>
<comment type="caution">
    <text evidence="2">The sequence shown here is derived from an EMBL/GenBank/DDBJ whole genome shotgun (WGS) entry which is preliminary data.</text>
</comment>
<sequence length="315" mass="35451">MALPTIHVLLATYNGERYLRKQWQSLEQQQGVELVVHVADDGSSDGTVALLQELSAQPQGAVRSVHWVQAAPRRSATRSFLMLMADGVNRSPEARWFAYCDQDDVWLPGKLAAAIEVLGPLADASRPALYGGRTLAVDDDDREGGLSPLFVRPPCFRNAVTQNIMGGNTMVMNRAAAELVAASAHLEVVTHDWLTYQLVSGADGFIHYDPRPFVRYRQHAQNVIGSNLGWRARWERLLRMLRGEYREWNALNVTALAQRASVFTQANRQVLESFARARQERSPWSRLAWLRRSGAFRQKPSEQLMLWLACALGRM</sequence>
<dbReference type="AlphaFoldDB" id="A0A934WKK7"/>
<proteinExistence type="predicted"/>
<feature type="domain" description="Glycosyltransferase 2-like" evidence="1">
    <location>
        <begin position="8"/>
        <end position="118"/>
    </location>
</feature>
<reference evidence="2" key="2">
    <citation type="submission" date="2021-01" db="EMBL/GenBank/DDBJ databases">
        <authorList>
            <person name="Kang M."/>
        </authorList>
    </citation>
    <scope>NUCLEOTIDE SEQUENCE</scope>
    <source>
        <strain evidence="2">KACC 17527</strain>
    </source>
</reference>
<gene>
    <name evidence="2" type="ORF">JJB11_00635</name>
</gene>
<evidence type="ECO:0000313" key="2">
    <source>
        <dbReference type="EMBL" id="MBK6004581.1"/>
    </source>
</evidence>
<protein>
    <submittedName>
        <fullName evidence="2">Glycosyltransferase</fullName>
    </submittedName>
</protein>
<dbReference type="Pfam" id="PF00535">
    <property type="entry name" value="Glycos_transf_2"/>
    <property type="match status" value="1"/>
</dbReference>
<dbReference type="Proteomes" id="UP000630528">
    <property type="component" value="Unassembled WGS sequence"/>
</dbReference>
<organism evidence="2 3">
    <name type="scientific">Ramlibacter ginsenosidimutans</name>
    <dbReference type="NCBI Taxonomy" id="502333"/>
    <lineage>
        <taxon>Bacteria</taxon>
        <taxon>Pseudomonadati</taxon>
        <taxon>Pseudomonadota</taxon>
        <taxon>Betaproteobacteria</taxon>
        <taxon>Burkholderiales</taxon>
        <taxon>Comamonadaceae</taxon>
        <taxon>Ramlibacter</taxon>
    </lineage>
</organism>
<dbReference type="RefSeq" id="WP_201165974.1">
    <property type="nucleotide sequence ID" value="NZ_JAEPWM010000001.1"/>
</dbReference>
<dbReference type="Gene3D" id="3.90.550.10">
    <property type="entry name" value="Spore Coat Polysaccharide Biosynthesis Protein SpsA, Chain A"/>
    <property type="match status" value="1"/>
</dbReference>
<dbReference type="InterPro" id="IPR001173">
    <property type="entry name" value="Glyco_trans_2-like"/>
</dbReference>
<dbReference type="PANTHER" id="PTHR43685">
    <property type="entry name" value="GLYCOSYLTRANSFERASE"/>
    <property type="match status" value="1"/>
</dbReference>
<dbReference type="EMBL" id="JAEPWM010000001">
    <property type="protein sequence ID" value="MBK6004581.1"/>
    <property type="molecule type" value="Genomic_DNA"/>
</dbReference>
<dbReference type="PANTHER" id="PTHR43685:SF11">
    <property type="entry name" value="GLYCOSYLTRANSFERASE TAGX-RELATED"/>
    <property type="match status" value="1"/>
</dbReference>
<evidence type="ECO:0000259" key="1">
    <source>
        <dbReference type="Pfam" id="PF00535"/>
    </source>
</evidence>
<reference evidence="2" key="1">
    <citation type="journal article" date="2012" name="J. Microbiol. Biotechnol.">
        <title>Ramlibacter ginsenosidimutans sp. nov., with ginsenoside-converting activity.</title>
        <authorList>
            <person name="Wang L."/>
            <person name="An D.S."/>
            <person name="Kim S.G."/>
            <person name="Jin F.X."/>
            <person name="Kim S.C."/>
            <person name="Lee S.T."/>
            <person name="Im W.T."/>
        </authorList>
    </citation>
    <scope>NUCLEOTIDE SEQUENCE</scope>
    <source>
        <strain evidence="2">KACC 17527</strain>
    </source>
</reference>
<dbReference type="InterPro" id="IPR029044">
    <property type="entry name" value="Nucleotide-diphossugar_trans"/>
</dbReference>
<evidence type="ECO:0000313" key="3">
    <source>
        <dbReference type="Proteomes" id="UP000630528"/>
    </source>
</evidence>
<accession>A0A934WKK7</accession>
<name>A0A934WKK7_9BURK</name>
<keyword evidence="3" id="KW-1185">Reference proteome</keyword>